<gene>
    <name evidence="1" type="ORF">FHX61_003911</name>
</gene>
<organism evidence="1 2">
    <name type="scientific">Cupriavidus alkaliphilus</name>
    <dbReference type="NCBI Taxonomy" id="942866"/>
    <lineage>
        <taxon>Bacteria</taxon>
        <taxon>Pseudomonadati</taxon>
        <taxon>Pseudomonadota</taxon>
        <taxon>Betaproteobacteria</taxon>
        <taxon>Burkholderiales</taxon>
        <taxon>Burkholderiaceae</taxon>
        <taxon>Cupriavidus</taxon>
    </lineage>
</organism>
<evidence type="ECO:0000313" key="2">
    <source>
        <dbReference type="Proteomes" id="UP000578036"/>
    </source>
</evidence>
<reference evidence="1 2" key="1">
    <citation type="submission" date="2020-08" db="EMBL/GenBank/DDBJ databases">
        <title>Genomic Encyclopedia of Type Strains, Phase IV (KMG-V): Genome sequencing to study the core and pangenomes of soil and plant-associated prokaryotes.</title>
        <authorList>
            <person name="Whitman W."/>
        </authorList>
    </citation>
    <scope>NUCLEOTIDE SEQUENCE [LARGE SCALE GENOMIC DNA]</scope>
    <source>
        <strain evidence="1 2">SLV-2362</strain>
    </source>
</reference>
<proteinExistence type="predicted"/>
<evidence type="ECO:0000313" key="1">
    <source>
        <dbReference type="EMBL" id="MBB3009238.1"/>
    </source>
</evidence>
<protein>
    <recommendedName>
        <fullName evidence="3">Porin</fullName>
    </recommendedName>
</protein>
<name>A0A7W4YS29_9BURK</name>
<accession>A0A7W4YS29</accession>
<dbReference type="SUPFAM" id="SSF56935">
    <property type="entry name" value="Porins"/>
    <property type="match status" value="1"/>
</dbReference>
<keyword evidence="2" id="KW-1185">Reference proteome</keyword>
<dbReference type="Proteomes" id="UP000578036">
    <property type="component" value="Unassembled WGS sequence"/>
</dbReference>
<dbReference type="AlphaFoldDB" id="A0A7W4YS29"/>
<dbReference type="RefSeq" id="WP_133250540.1">
    <property type="nucleotide sequence ID" value="NZ_FMAD01000006.1"/>
</dbReference>
<dbReference type="EMBL" id="JACHWF010000004">
    <property type="protein sequence ID" value="MBB3009238.1"/>
    <property type="molecule type" value="Genomic_DNA"/>
</dbReference>
<evidence type="ECO:0008006" key="3">
    <source>
        <dbReference type="Google" id="ProtNLM"/>
    </source>
</evidence>
<sequence>MSIAAPLSNIHLTPSIATDGATAGTTVNNNKANRGDEMDARIQRRLRACIGAMMLAPMGAAFGAMEDALLSAEPVGPAARGYYAEPAYDVGSHYQGGHLRLGYKLSPAWSLEAGYWRRHVSHGDDSAGIDSWLASTSYGLISTPDAGRKLTLRLSAWGNYTGSLRKSGAMPGNKLADYSIAHPNDTQVQADLIYTGRPWPGQALTGFISGGYSWVRAGDIQGTLKQGSCLYNVRVSADNMATGTLAAPCRMGRATVPSGGFRLNAADLGVDAGNSFNDSGAFIGAGGSWRWGHGAWSLTAGYHVQYFFRELDNRYMAYGSARTQFNQTVLLQASYAINRHVDVFVRGQGAQNSLMGYVPLLYNPVTASRLDRTYGLFSLGLRISGF</sequence>
<comment type="caution">
    <text evidence="1">The sequence shown here is derived from an EMBL/GenBank/DDBJ whole genome shotgun (WGS) entry which is preliminary data.</text>
</comment>